<dbReference type="EMBL" id="LAZR01025155">
    <property type="protein sequence ID" value="KKL72817.1"/>
    <property type="molecule type" value="Genomic_DNA"/>
</dbReference>
<proteinExistence type="predicted"/>
<name>A0A0F9HCK1_9ZZZZ</name>
<gene>
    <name evidence="1" type="ORF">LCGC14_2081130</name>
</gene>
<evidence type="ECO:0000313" key="1">
    <source>
        <dbReference type="EMBL" id="KKL72817.1"/>
    </source>
</evidence>
<organism evidence="1">
    <name type="scientific">marine sediment metagenome</name>
    <dbReference type="NCBI Taxonomy" id="412755"/>
    <lineage>
        <taxon>unclassified sequences</taxon>
        <taxon>metagenomes</taxon>
        <taxon>ecological metagenomes</taxon>
    </lineage>
</organism>
<comment type="caution">
    <text evidence="1">The sequence shown here is derived from an EMBL/GenBank/DDBJ whole genome shotgun (WGS) entry which is preliminary data.</text>
</comment>
<sequence>MKKSWLSPRPILCQLCDQYLKDIFIDGKTSRGPWVIMCAGCHSMEGVGLGIGKGQKYDLTTLEKMKGNN</sequence>
<reference evidence="1" key="1">
    <citation type="journal article" date="2015" name="Nature">
        <title>Complex archaea that bridge the gap between prokaryotes and eukaryotes.</title>
        <authorList>
            <person name="Spang A."/>
            <person name="Saw J.H."/>
            <person name="Jorgensen S.L."/>
            <person name="Zaremba-Niedzwiedzka K."/>
            <person name="Martijn J."/>
            <person name="Lind A.E."/>
            <person name="van Eijk R."/>
            <person name="Schleper C."/>
            <person name="Guy L."/>
            <person name="Ettema T.J."/>
        </authorList>
    </citation>
    <scope>NUCLEOTIDE SEQUENCE</scope>
</reference>
<accession>A0A0F9HCK1</accession>
<protein>
    <submittedName>
        <fullName evidence="1">Uncharacterized protein</fullName>
    </submittedName>
</protein>
<dbReference type="AlphaFoldDB" id="A0A0F9HCK1"/>